<reference evidence="7 8" key="1">
    <citation type="submission" date="2021-03" db="EMBL/GenBank/DDBJ databases">
        <title>The first data on the complete genome of the tetrodotoxin-producing bacterium.</title>
        <authorList>
            <person name="Melnikova D.I."/>
            <person name="Nijland R."/>
            <person name="Magarlamov T.Y."/>
        </authorList>
    </citation>
    <scope>NUCLEOTIDE SEQUENCE [LARGE SCALE GENOMIC DNA]</scope>
    <source>
        <strain evidence="7 8">1839</strain>
    </source>
</reference>
<feature type="domain" description="Cell envelope-related transcriptional attenuator" evidence="6">
    <location>
        <begin position="93"/>
        <end position="240"/>
    </location>
</feature>
<keyword evidence="4" id="KW-0472">Membrane</keyword>
<evidence type="ECO:0000313" key="7">
    <source>
        <dbReference type="EMBL" id="QVY61226.1"/>
    </source>
</evidence>
<dbReference type="EMBL" id="CP071709">
    <property type="protein sequence ID" value="QVY61226.1"/>
    <property type="molecule type" value="Genomic_DNA"/>
</dbReference>
<dbReference type="NCBIfam" id="TIGR00350">
    <property type="entry name" value="lytR_cpsA_psr"/>
    <property type="match status" value="1"/>
</dbReference>
<dbReference type="Gene3D" id="3.40.630.190">
    <property type="entry name" value="LCP protein"/>
    <property type="match status" value="1"/>
</dbReference>
<dbReference type="Proteomes" id="UP000679247">
    <property type="component" value="Chromosome"/>
</dbReference>
<dbReference type="PANTHER" id="PTHR33392">
    <property type="entry name" value="POLYISOPRENYL-TEICHOIC ACID--PEPTIDOGLYCAN TEICHOIC ACID TRANSFERASE TAGU"/>
    <property type="match status" value="1"/>
</dbReference>
<dbReference type="InterPro" id="IPR004474">
    <property type="entry name" value="LytR_CpsA_psr"/>
</dbReference>
<dbReference type="InterPro" id="IPR050922">
    <property type="entry name" value="LytR/CpsA/Psr_CW_biosynth"/>
</dbReference>
<dbReference type="RefSeq" id="WP_214476251.1">
    <property type="nucleotide sequence ID" value="NZ_CP071709.1"/>
</dbReference>
<evidence type="ECO:0000256" key="2">
    <source>
        <dbReference type="ARBA" id="ARBA00022692"/>
    </source>
</evidence>
<gene>
    <name evidence="7" type="ORF">J1899_20055</name>
</gene>
<comment type="similarity">
    <text evidence="1">Belongs to the LytR/CpsA/Psr (LCP) family.</text>
</comment>
<evidence type="ECO:0000256" key="5">
    <source>
        <dbReference type="SAM" id="MobiDB-lite"/>
    </source>
</evidence>
<keyword evidence="3" id="KW-0735">Signal-anchor</keyword>
<evidence type="ECO:0000313" key="8">
    <source>
        <dbReference type="Proteomes" id="UP000679247"/>
    </source>
</evidence>
<evidence type="ECO:0000259" key="6">
    <source>
        <dbReference type="Pfam" id="PF03816"/>
    </source>
</evidence>
<evidence type="ECO:0000256" key="4">
    <source>
        <dbReference type="ARBA" id="ARBA00022989"/>
    </source>
</evidence>
<keyword evidence="8" id="KW-1185">Reference proteome</keyword>
<evidence type="ECO:0000256" key="3">
    <source>
        <dbReference type="ARBA" id="ARBA00022968"/>
    </source>
</evidence>
<feature type="region of interest" description="Disordered" evidence="5">
    <location>
        <begin position="323"/>
        <end position="348"/>
    </location>
</feature>
<protein>
    <submittedName>
        <fullName evidence="7">LCP family protein</fullName>
    </submittedName>
</protein>
<evidence type="ECO:0000256" key="1">
    <source>
        <dbReference type="ARBA" id="ARBA00006068"/>
    </source>
</evidence>
<accession>A0ABX8FCP8</accession>
<name>A0ABX8FCP8_9BACI</name>
<keyword evidence="2" id="KW-0812">Transmembrane</keyword>
<dbReference type="PANTHER" id="PTHR33392:SF3">
    <property type="entry name" value="POLYISOPRENYL-TEICHOIC ACID--PEPTIDOGLYCAN TEICHOIC ACID TRANSFERASE TAGT"/>
    <property type="match status" value="1"/>
</dbReference>
<dbReference type="Pfam" id="PF03816">
    <property type="entry name" value="LytR_cpsA_psr"/>
    <property type="match status" value="1"/>
</dbReference>
<proteinExistence type="inferred from homology"/>
<organism evidence="7 8">
    <name type="scientific">Cytobacillus gottheilii</name>
    <dbReference type="NCBI Taxonomy" id="859144"/>
    <lineage>
        <taxon>Bacteria</taxon>
        <taxon>Bacillati</taxon>
        <taxon>Bacillota</taxon>
        <taxon>Bacilli</taxon>
        <taxon>Bacillales</taxon>
        <taxon>Bacillaceae</taxon>
        <taxon>Cytobacillus</taxon>
    </lineage>
</organism>
<keyword evidence="4" id="KW-1133">Transmembrane helix</keyword>
<sequence>MSLDRQSIKRQKKRSKRKKVLMLILLPLLVLTLSATAYGAFLFNKAESVMDKSYEPVERDTKRTDSMPESEDTSILFIGVDDSELRSYNTGSRSDALILATFNAEEKSVKLLSIPRDSYVYIPDVGYEDKITHAHAFGGVSATLETVEEMLDIPIEYYVKMNFNAFIDVVDTLGGIEAEVPYAISEMNSLDQKGSINLEPGIQELNGEEALALARTRKQDNDIERGKRQQEIIKAIVKKTVSVSGVTKYGDLMEAVGDNMTTDLPFGEMKSFFDFATAGSSLNIDTLNLAGSDSYINSVYYYQLDETELENAKNILKAHMNLDNGETDLNSPESETEQLEGNETTGYE</sequence>